<dbReference type="Proteomes" id="UP000030392">
    <property type="component" value="Unassembled WGS sequence"/>
</dbReference>
<dbReference type="EMBL" id="JNAX01000014">
    <property type="protein sequence ID" value="KGG20068.1"/>
    <property type="molecule type" value="Genomic_DNA"/>
</dbReference>
<name>A0A0A2C1A3_PROMR</name>
<dbReference type="AlphaFoldDB" id="A0A0A2C1A3"/>
<comment type="caution">
    <text evidence="1">The sequence shown here is derived from an EMBL/GenBank/DDBJ whole genome shotgun (WGS) entry which is preliminary data.</text>
</comment>
<accession>A0A0A2C1A3</accession>
<evidence type="ECO:0000313" key="2">
    <source>
        <dbReference type="Proteomes" id="UP000030392"/>
    </source>
</evidence>
<gene>
    <name evidence="1" type="ORF">EV03_1532</name>
</gene>
<sequence>MLVERKKDYPFHNLLIQFLSKDLPMNHLNWALEILNFGIRDVWKLFLRGWL</sequence>
<protein>
    <submittedName>
        <fullName evidence="1">Uncharacterized protein</fullName>
    </submittedName>
</protein>
<reference evidence="2" key="1">
    <citation type="journal article" date="2014" name="Sci. Data">
        <title>Genomes of diverse isolates of the marine cyanobacterium Prochlorococcus.</title>
        <authorList>
            <person name="Biller S."/>
            <person name="Berube P."/>
            <person name="Thompson J."/>
            <person name="Kelly L."/>
            <person name="Roggensack S."/>
            <person name="Awad L."/>
            <person name="Roache-Johnson K."/>
            <person name="Ding H."/>
            <person name="Giovannoni S.J."/>
            <person name="Moore L.R."/>
            <person name="Chisholm S.W."/>
        </authorList>
    </citation>
    <scope>NUCLEOTIDE SEQUENCE [LARGE SCALE GENOMIC DNA]</scope>
    <source>
        <strain evidence="2">PAC1</strain>
    </source>
</reference>
<evidence type="ECO:0000313" key="1">
    <source>
        <dbReference type="EMBL" id="KGG20068.1"/>
    </source>
</evidence>
<proteinExistence type="predicted"/>
<organism evidence="1 2">
    <name type="scientific">Prochlorococcus marinus str. PAC1</name>
    <dbReference type="NCBI Taxonomy" id="59924"/>
    <lineage>
        <taxon>Bacteria</taxon>
        <taxon>Bacillati</taxon>
        <taxon>Cyanobacteriota</taxon>
        <taxon>Cyanophyceae</taxon>
        <taxon>Synechococcales</taxon>
        <taxon>Prochlorococcaceae</taxon>
        <taxon>Prochlorococcus</taxon>
    </lineage>
</organism>